<dbReference type="EMBL" id="CAJNDS010002415">
    <property type="protein sequence ID" value="CAE7466464.1"/>
    <property type="molecule type" value="Genomic_DNA"/>
</dbReference>
<dbReference type="Proteomes" id="UP000604046">
    <property type="component" value="Unassembled WGS sequence"/>
</dbReference>
<gene>
    <name evidence="2" type="ORF">SNAT2548_LOCUS26056</name>
</gene>
<sequence>MSNKMSAPDQQAMDAVPEPTPVPDPRPVNPAPGISEEATTKPDPAVPEEGAPKLAPEKATSEPDPAPAISVPDPDVPGDTGLQFLDTPDDTGLQPEDVPDDTGLQLALLNDGGPIPNPPRQTKPKMTKLPISKDDMVRWHNLLSRFLSKLSDPDMRREVYENVRQCYLA</sequence>
<protein>
    <submittedName>
        <fullName evidence="2">Uncharacterized protein</fullName>
    </submittedName>
</protein>
<accession>A0A812S6A9</accession>
<evidence type="ECO:0000256" key="1">
    <source>
        <dbReference type="SAM" id="MobiDB-lite"/>
    </source>
</evidence>
<feature type="compositionally biased region" description="Pro residues" evidence="1">
    <location>
        <begin position="18"/>
        <end position="30"/>
    </location>
</feature>
<dbReference type="AlphaFoldDB" id="A0A812S6A9"/>
<proteinExistence type="predicted"/>
<feature type="region of interest" description="Disordered" evidence="1">
    <location>
        <begin position="1"/>
        <end position="128"/>
    </location>
</feature>
<evidence type="ECO:0000313" key="3">
    <source>
        <dbReference type="Proteomes" id="UP000604046"/>
    </source>
</evidence>
<keyword evidence="3" id="KW-1185">Reference proteome</keyword>
<evidence type="ECO:0000313" key="2">
    <source>
        <dbReference type="EMBL" id="CAE7466464.1"/>
    </source>
</evidence>
<name>A0A812S6A9_9DINO</name>
<comment type="caution">
    <text evidence="2">The sequence shown here is derived from an EMBL/GenBank/DDBJ whole genome shotgun (WGS) entry which is preliminary data.</text>
</comment>
<organism evidence="2 3">
    <name type="scientific">Symbiodinium natans</name>
    <dbReference type="NCBI Taxonomy" id="878477"/>
    <lineage>
        <taxon>Eukaryota</taxon>
        <taxon>Sar</taxon>
        <taxon>Alveolata</taxon>
        <taxon>Dinophyceae</taxon>
        <taxon>Suessiales</taxon>
        <taxon>Symbiodiniaceae</taxon>
        <taxon>Symbiodinium</taxon>
    </lineage>
</organism>
<reference evidence="2" key="1">
    <citation type="submission" date="2021-02" db="EMBL/GenBank/DDBJ databases">
        <authorList>
            <person name="Dougan E. K."/>
            <person name="Rhodes N."/>
            <person name="Thang M."/>
            <person name="Chan C."/>
        </authorList>
    </citation>
    <scope>NUCLEOTIDE SEQUENCE</scope>
</reference>